<comment type="caution">
    <text evidence="1">The sequence shown here is derived from an EMBL/GenBank/DDBJ whole genome shotgun (WGS) entry which is preliminary data.</text>
</comment>
<organism evidence="1 2">
    <name type="scientific">Choristoneura fumiferana</name>
    <name type="common">Spruce budworm moth</name>
    <name type="synonym">Archips fumiferana</name>
    <dbReference type="NCBI Taxonomy" id="7141"/>
    <lineage>
        <taxon>Eukaryota</taxon>
        <taxon>Metazoa</taxon>
        <taxon>Ecdysozoa</taxon>
        <taxon>Arthropoda</taxon>
        <taxon>Hexapoda</taxon>
        <taxon>Insecta</taxon>
        <taxon>Pterygota</taxon>
        <taxon>Neoptera</taxon>
        <taxon>Endopterygota</taxon>
        <taxon>Lepidoptera</taxon>
        <taxon>Glossata</taxon>
        <taxon>Ditrysia</taxon>
        <taxon>Tortricoidea</taxon>
        <taxon>Tortricidae</taxon>
        <taxon>Tortricinae</taxon>
        <taxon>Choristoneura</taxon>
    </lineage>
</organism>
<sequence length="131" mass="15433">MERKELKKLLTVALWSNATRRLLQHAHCAPALCLRDYPTKLTPAHNYRRQKLTVAKEVEEHMLGWNIPEEHQDMVHEHWRNFPAVSKYWHYCLALIYTILMITSLTGNGIVIWIFGTRCEFNFAPVTFKAL</sequence>
<reference evidence="1 2" key="1">
    <citation type="journal article" date="2022" name="Genome Biol. Evol.">
        <title>The Spruce Budworm Genome: Reconstructing the Evolutionary History of Antifreeze Proteins.</title>
        <authorList>
            <person name="Beliveau C."/>
            <person name="Gagne P."/>
            <person name="Picq S."/>
            <person name="Vernygora O."/>
            <person name="Keeling C.I."/>
            <person name="Pinkney K."/>
            <person name="Doucet D."/>
            <person name="Wen F."/>
            <person name="Johnston J.S."/>
            <person name="Maaroufi H."/>
            <person name="Boyle B."/>
            <person name="Laroche J."/>
            <person name="Dewar K."/>
            <person name="Juretic N."/>
            <person name="Blackburn G."/>
            <person name="Nisole A."/>
            <person name="Brunet B."/>
            <person name="Brandao M."/>
            <person name="Lumley L."/>
            <person name="Duan J."/>
            <person name="Quan G."/>
            <person name="Lucarotti C.J."/>
            <person name="Roe A.D."/>
            <person name="Sperling F.A.H."/>
            <person name="Levesque R.C."/>
            <person name="Cusson M."/>
        </authorList>
    </citation>
    <scope>NUCLEOTIDE SEQUENCE [LARGE SCALE GENOMIC DNA]</scope>
    <source>
        <strain evidence="1">Glfc:IPQL:Cfum</strain>
    </source>
</reference>
<dbReference type="EMBL" id="CM046108">
    <property type="protein sequence ID" value="KAI8426400.1"/>
    <property type="molecule type" value="Genomic_DNA"/>
</dbReference>
<evidence type="ECO:0000313" key="1">
    <source>
        <dbReference type="EMBL" id="KAI8426400.1"/>
    </source>
</evidence>
<accession>A0ACC0JR74</accession>
<protein>
    <submittedName>
        <fullName evidence="1">Uncharacterized protein</fullName>
    </submittedName>
</protein>
<keyword evidence="2" id="KW-1185">Reference proteome</keyword>
<evidence type="ECO:0000313" key="2">
    <source>
        <dbReference type="Proteomes" id="UP001064048"/>
    </source>
</evidence>
<dbReference type="Proteomes" id="UP001064048">
    <property type="component" value="Chromosome 8"/>
</dbReference>
<proteinExistence type="predicted"/>
<name>A0ACC0JR74_CHOFU</name>
<gene>
    <name evidence="1" type="ORF">MSG28_005247</name>
</gene>